<name>A0A6J5S6J7_9CAUD</name>
<proteinExistence type="predicted"/>
<accession>A0A6J5S6J7</accession>
<protein>
    <submittedName>
        <fullName evidence="2">Uncharacterized protein</fullName>
    </submittedName>
</protein>
<dbReference type="EMBL" id="LR798405">
    <property type="protein sequence ID" value="CAB5229972.1"/>
    <property type="molecule type" value="Genomic_DNA"/>
</dbReference>
<evidence type="ECO:0000313" key="1">
    <source>
        <dbReference type="EMBL" id="CAB4184551.1"/>
    </source>
</evidence>
<dbReference type="EMBL" id="LR797066">
    <property type="protein sequence ID" value="CAB4184551.1"/>
    <property type="molecule type" value="Genomic_DNA"/>
</dbReference>
<dbReference type="EMBL" id="LR797343">
    <property type="protein sequence ID" value="CAB4204116.1"/>
    <property type="molecule type" value="Genomic_DNA"/>
</dbReference>
<evidence type="ECO:0000313" key="3">
    <source>
        <dbReference type="EMBL" id="CAB4215547.1"/>
    </source>
</evidence>
<organism evidence="2">
    <name type="scientific">uncultured Caudovirales phage</name>
    <dbReference type="NCBI Taxonomy" id="2100421"/>
    <lineage>
        <taxon>Viruses</taxon>
        <taxon>Duplodnaviria</taxon>
        <taxon>Heunggongvirae</taxon>
        <taxon>Uroviricota</taxon>
        <taxon>Caudoviricetes</taxon>
        <taxon>Peduoviridae</taxon>
        <taxon>Maltschvirus</taxon>
        <taxon>Maltschvirus maltsch</taxon>
    </lineage>
</organism>
<sequence length="72" mass="8425">MTKRTAELLNWIVKHSQQDGISKTERKNFILEQAVFNEAYNLMEQIERDEINGYSEYPKGYSQKQRASIGIS</sequence>
<reference evidence="2" key="1">
    <citation type="submission" date="2020-05" db="EMBL/GenBank/DDBJ databases">
        <authorList>
            <person name="Chiriac C."/>
            <person name="Salcher M."/>
            <person name="Ghai R."/>
            <person name="Kavagutti S V."/>
        </authorList>
    </citation>
    <scope>NUCLEOTIDE SEQUENCE</scope>
</reference>
<evidence type="ECO:0000313" key="4">
    <source>
        <dbReference type="EMBL" id="CAB5229972.1"/>
    </source>
</evidence>
<dbReference type="EMBL" id="LR797430">
    <property type="protein sequence ID" value="CAB4215547.1"/>
    <property type="molecule type" value="Genomic_DNA"/>
</dbReference>
<evidence type="ECO:0000313" key="2">
    <source>
        <dbReference type="EMBL" id="CAB4204116.1"/>
    </source>
</evidence>
<gene>
    <name evidence="1" type="ORF">UFOVP1116_14</name>
    <name evidence="2" type="ORF">UFOVP1391_34</name>
    <name evidence="3" type="ORF">UFOVP1480_25</name>
    <name evidence="4" type="ORF">UFOVP1568_27</name>
</gene>